<reference evidence="2" key="1">
    <citation type="journal article" date="2013" name="Nat. Genet.">
        <title>The duck genome and transcriptome provide insight into an avian influenza virus reservoir species.</title>
        <authorList>
            <person name="Huang Y."/>
            <person name="Li Y."/>
            <person name="Burt D.W."/>
            <person name="Chen H."/>
            <person name="Zhang Y."/>
            <person name="Qian W."/>
            <person name="Kim H."/>
            <person name="Gan S."/>
            <person name="Zhao Y."/>
            <person name="Li J."/>
            <person name="Yi K."/>
            <person name="Feng H."/>
            <person name="Zhu P."/>
            <person name="Li B."/>
            <person name="Liu Q."/>
            <person name="Fairley S."/>
            <person name="Magor K.E."/>
            <person name="Du Z."/>
            <person name="Hu X."/>
            <person name="Goodman L."/>
            <person name="Tafer H."/>
            <person name="Vignal A."/>
            <person name="Lee T."/>
            <person name="Kim K.W."/>
            <person name="Sheng Z."/>
            <person name="An Y."/>
            <person name="Searle S."/>
            <person name="Herrero J."/>
            <person name="Groenen M.A."/>
            <person name="Crooijmans R.P."/>
            <person name="Faraut T."/>
            <person name="Cai Q."/>
            <person name="Webster R.G."/>
            <person name="Aldridge J.R."/>
            <person name="Warren W.C."/>
            <person name="Bartschat S."/>
            <person name="Kehr S."/>
            <person name="Marz M."/>
            <person name="Stadler P.F."/>
            <person name="Smith J."/>
            <person name="Kraus R.H."/>
            <person name="Zhao Y."/>
            <person name="Ren L."/>
            <person name="Fei J."/>
            <person name="Morisson M."/>
            <person name="Kaiser P."/>
            <person name="Griffin D.K."/>
            <person name="Rao M."/>
            <person name="Pitel F."/>
            <person name="Wang J."/>
            <person name="Li N."/>
        </authorList>
    </citation>
    <scope>NUCLEOTIDE SEQUENCE [LARGE SCALE GENOMIC DNA]</scope>
</reference>
<dbReference type="EMBL" id="KB743261">
    <property type="protein sequence ID" value="EOA99835.1"/>
    <property type="molecule type" value="Genomic_DNA"/>
</dbReference>
<protein>
    <submittedName>
        <fullName evidence="1">Uncharacterized protein</fullName>
    </submittedName>
</protein>
<accession>R0JR37</accession>
<name>R0JR37_ANAPL</name>
<evidence type="ECO:0000313" key="2">
    <source>
        <dbReference type="Proteomes" id="UP000296049"/>
    </source>
</evidence>
<proteinExistence type="predicted"/>
<dbReference type="Proteomes" id="UP000296049">
    <property type="component" value="Unassembled WGS sequence"/>
</dbReference>
<evidence type="ECO:0000313" key="1">
    <source>
        <dbReference type="EMBL" id="EOA99835.1"/>
    </source>
</evidence>
<organism evidence="1 2">
    <name type="scientific">Anas platyrhynchos</name>
    <name type="common">Mallard</name>
    <name type="synonym">Anas boschas</name>
    <dbReference type="NCBI Taxonomy" id="8839"/>
    <lineage>
        <taxon>Eukaryota</taxon>
        <taxon>Metazoa</taxon>
        <taxon>Chordata</taxon>
        <taxon>Craniata</taxon>
        <taxon>Vertebrata</taxon>
        <taxon>Euteleostomi</taxon>
        <taxon>Archelosauria</taxon>
        <taxon>Archosauria</taxon>
        <taxon>Dinosauria</taxon>
        <taxon>Saurischia</taxon>
        <taxon>Theropoda</taxon>
        <taxon>Coelurosauria</taxon>
        <taxon>Aves</taxon>
        <taxon>Neognathae</taxon>
        <taxon>Galloanserae</taxon>
        <taxon>Anseriformes</taxon>
        <taxon>Anatidae</taxon>
        <taxon>Anatinae</taxon>
        <taxon>Anas</taxon>
    </lineage>
</organism>
<gene>
    <name evidence="1" type="ORF">Anapl_13024</name>
</gene>
<sequence length="373" mass="40514">MATPKTWGLHPSSPSLHVGFGAQGFSLSIVAGEDAWEASHCLESAEVAKWVSPPVFCEESCKSTTSALPGEQHSGAALAVPRSLSLASEGSVPAAKGKLSSMRVKRNWSTGQKEHLAENTQVKIPGQLKQEEKVEENSRTQAITKAWKEKQFMHSSAIVMEPSCGSLESGAYLSATQTSWILPCLGGFVGKNEVMAAAAGGELKEEKMSIATYQTSAMQGTTDGEHNNFTTSVESQKGSNCLSHGLKSTYNDTILLLENLEESKVIFNSQDVKGGSCPGPVCCSHLSRCAMPSCRSEGTREHLMEGERFPFVAVIHSDSGLQWSSIVTTVKKFERKRKIPVKLPVFIHQAKTFIERLRKKYTKKTCVTECVVQ</sequence>
<dbReference type="AlphaFoldDB" id="R0JR37"/>
<keyword evidence="2" id="KW-1185">Reference proteome</keyword>